<evidence type="ECO:0000313" key="1">
    <source>
        <dbReference type="EMBL" id="GAA5060132.1"/>
    </source>
</evidence>
<accession>A0ABP9KMA2</accession>
<dbReference type="Proteomes" id="UP001500603">
    <property type="component" value="Unassembled WGS sequence"/>
</dbReference>
<protein>
    <recommendedName>
        <fullName evidence="3">Asp23/Gls24 family envelope stress response protein</fullName>
    </recommendedName>
</protein>
<reference evidence="2" key="1">
    <citation type="journal article" date="2019" name="Int. J. Syst. Evol. Microbiol.">
        <title>The Global Catalogue of Microorganisms (GCM) 10K type strain sequencing project: providing services to taxonomists for standard genome sequencing and annotation.</title>
        <authorList>
            <consortium name="The Broad Institute Genomics Platform"/>
            <consortium name="The Broad Institute Genome Sequencing Center for Infectious Disease"/>
            <person name="Wu L."/>
            <person name="Ma J."/>
        </authorList>
    </citation>
    <scope>NUCLEOTIDE SEQUENCE [LARGE SCALE GENOMIC DNA]</scope>
    <source>
        <strain evidence="2">JCM 18298</strain>
    </source>
</reference>
<organism evidence="1 2">
    <name type="scientific">Nocardia callitridis</name>
    <dbReference type="NCBI Taxonomy" id="648753"/>
    <lineage>
        <taxon>Bacteria</taxon>
        <taxon>Bacillati</taxon>
        <taxon>Actinomycetota</taxon>
        <taxon>Actinomycetes</taxon>
        <taxon>Mycobacteriales</taxon>
        <taxon>Nocardiaceae</taxon>
        <taxon>Nocardia</taxon>
    </lineage>
</organism>
<gene>
    <name evidence="1" type="ORF">GCM10023318_41230</name>
</gene>
<name>A0ABP9KMA2_9NOCA</name>
<evidence type="ECO:0000313" key="2">
    <source>
        <dbReference type="Proteomes" id="UP001500603"/>
    </source>
</evidence>
<evidence type="ECO:0008006" key="3">
    <source>
        <dbReference type="Google" id="ProtNLM"/>
    </source>
</evidence>
<proteinExistence type="predicted"/>
<dbReference type="RefSeq" id="WP_345497198.1">
    <property type="nucleotide sequence ID" value="NZ_BAABJM010000004.1"/>
</dbReference>
<dbReference type="EMBL" id="BAABJM010000004">
    <property type="protein sequence ID" value="GAA5060132.1"/>
    <property type="molecule type" value="Genomic_DNA"/>
</dbReference>
<sequence>MTAVAADPGDLTRLGAADAEGAGAAGPGSTTVAPKAVRRIAAQVVREVAGVDRDVRVQAHVSGQRAVLEVRLPIEYPKPVDRVTEACRAHLADRLAALTGMTVARIDIEVSALTTVGPTRVVESRVR</sequence>
<keyword evidence="2" id="KW-1185">Reference proteome</keyword>
<comment type="caution">
    <text evidence="1">The sequence shown here is derived from an EMBL/GenBank/DDBJ whole genome shotgun (WGS) entry which is preliminary data.</text>
</comment>